<feature type="domain" description="RNA polymerase sigma-70 region 2" evidence="6">
    <location>
        <begin position="7"/>
        <end position="73"/>
    </location>
</feature>
<keyword evidence="9" id="KW-1185">Reference proteome</keyword>
<feature type="domain" description="RNA polymerase sigma factor 70 region 4 type 2" evidence="7">
    <location>
        <begin position="101"/>
        <end position="147"/>
    </location>
</feature>
<proteinExistence type="inferred from homology"/>
<comment type="caution">
    <text evidence="8">The sequence shown here is derived from an EMBL/GenBank/DDBJ whole genome shotgun (WGS) entry which is preliminary data.</text>
</comment>
<evidence type="ECO:0000256" key="3">
    <source>
        <dbReference type="ARBA" id="ARBA00023082"/>
    </source>
</evidence>
<dbReference type="InterPro" id="IPR039425">
    <property type="entry name" value="RNA_pol_sigma-70-like"/>
</dbReference>
<dbReference type="InterPro" id="IPR013325">
    <property type="entry name" value="RNA_pol_sigma_r2"/>
</dbReference>
<evidence type="ECO:0000313" key="9">
    <source>
        <dbReference type="Proteomes" id="UP000768567"/>
    </source>
</evidence>
<evidence type="ECO:0000256" key="2">
    <source>
        <dbReference type="ARBA" id="ARBA00023015"/>
    </source>
</evidence>
<accession>A0ABR9R343</accession>
<keyword evidence="5" id="KW-0804">Transcription</keyword>
<dbReference type="SUPFAM" id="SSF88946">
    <property type="entry name" value="Sigma2 domain of RNA polymerase sigma factors"/>
    <property type="match status" value="1"/>
</dbReference>
<dbReference type="InterPro" id="IPR013249">
    <property type="entry name" value="RNA_pol_sigma70_r4_t2"/>
</dbReference>
<dbReference type="Gene3D" id="1.10.10.10">
    <property type="entry name" value="Winged helix-like DNA-binding domain superfamily/Winged helix DNA-binding domain"/>
    <property type="match status" value="1"/>
</dbReference>
<keyword evidence="2" id="KW-0805">Transcription regulation</keyword>
<keyword evidence="3" id="KW-0731">Sigma factor</keyword>
<protein>
    <submittedName>
        <fullName evidence="8">RNA polymerase sigma factor</fullName>
    </submittedName>
</protein>
<name>A0ABR9R343_9FIRM</name>
<dbReference type="SUPFAM" id="SSF88659">
    <property type="entry name" value="Sigma3 and sigma4 domains of RNA polymerase sigma factors"/>
    <property type="match status" value="1"/>
</dbReference>
<dbReference type="InterPro" id="IPR036388">
    <property type="entry name" value="WH-like_DNA-bd_sf"/>
</dbReference>
<dbReference type="Proteomes" id="UP000768567">
    <property type="component" value="Unassembled WGS sequence"/>
</dbReference>
<evidence type="ECO:0000259" key="7">
    <source>
        <dbReference type="Pfam" id="PF08281"/>
    </source>
</evidence>
<evidence type="ECO:0000259" key="6">
    <source>
        <dbReference type="Pfam" id="PF04542"/>
    </source>
</evidence>
<dbReference type="InterPro" id="IPR007627">
    <property type="entry name" value="RNA_pol_sigma70_r2"/>
</dbReference>
<dbReference type="InterPro" id="IPR013324">
    <property type="entry name" value="RNA_pol_sigma_r3/r4-like"/>
</dbReference>
<reference evidence="8 9" key="1">
    <citation type="submission" date="2020-10" db="EMBL/GenBank/DDBJ databases">
        <title>ChiBAC.</title>
        <authorList>
            <person name="Zenner C."/>
            <person name="Hitch T.C.A."/>
            <person name="Clavel T."/>
        </authorList>
    </citation>
    <scope>NUCLEOTIDE SEQUENCE [LARGE SCALE GENOMIC DNA]</scope>
    <source>
        <strain evidence="8 9">DSM 109015</strain>
    </source>
</reference>
<dbReference type="Pfam" id="PF04542">
    <property type="entry name" value="Sigma70_r2"/>
    <property type="match status" value="1"/>
</dbReference>
<dbReference type="InterPro" id="IPR014284">
    <property type="entry name" value="RNA_pol_sigma-70_dom"/>
</dbReference>
<evidence type="ECO:0000256" key="1">
    <source>
        <dbReference type="ARBA" id="ARBA00010641"/>
    </source>
</evidence>
<comment type="similarity">
    <text evidence="1">Belongs to the sigma-70 factor family. ECF subfamily.</text>
</comment>
<dbReference type="CDD" id="cd06171">
    <property type="entry name" value="Sigma70_r4"/>
    <property type="match status" value="1"/>
</dbReference>
<keyword evidence="4" id="KW-0238">DNA-binding</keyword>
<organism evidence="8 9">
    <name type="scientific">Gemmiger gallinarum</name>
    <dbReference type="NCBI Taxonomy" id="2779354"/>
    <lineage>
        <taxon>Bacteria</taxon>
        <taxon>Bacillati</taxon>
        <taxon>Bacillota</taxon>
        <taxon>Clostridia</taxon>
        <taxon>Eubacteriales</taxon>
        <taxon>Gemmiger</taxon>
    </lineage>
</organism>
<dbReference type="Pfam" id="PF08281">
    <property type="entry name" value="Sigma70_r4_2"/>
    <property type="match status" value="1"/>
</dbReference>
<evidence type="ECO:0000313" key="8">
    <source>
        <dbReference type="EMBL" id="MBE5037347.1"/>
    </source>
</evidence>
<dbReference type="PANTHER" id="PTHR43133:SF8">
    <property type="entry name" value="RNA POLYMERASE SIGMA FACTOR HI_1459-RELATED"/>
    <property type="match status" value="1"/>
</dbReference>
<dbReference type="RefSeq" id="WP_193500638.1">
    <property type="nucleotide sequence ID" value="NZ_JADCKC010000002.1"/>
</dbReference>
<dbReference type="NCBIfam" id="TIGR02937">
    <property type="entry name" value="sigma70-ECF"/>
    <property type="match status" value="1"/>
</dbReference>
<dbReference type="PANTHER" id="PTHR43133">
    <property type="entry name" value="RNA POLYMERASE ECF-TYPE SIGMA FACTO"/>
    <property type="match status" value="1"/>
</dbReference>
<gene>
    <name evidence="8" type="ORF">INF35_06095</name>
</gene>
<dbReference type="EMBL" id="JADCKC010000002">
    <property type="protein sequence ID" value="MBE5037347.1"/>
    <property type="molecule type" value="Genomic_DNA"/>
</dbReference>
<sequence length="162" mass="18876">MLGIEELYRRYRDDVYRYLASLTHDPALAEDLLSETFLCAVQKAGTFRGQSSEKTWLFGIARNLWLQSLRKNRPTVEYNDLLGLYVEDRVGEAYDFRQLAERVAQLLEALPERERTIVQLRARGLPYEEIAARCGIRAGSARVIEYRVRQSLKETLRKEGYL</sequence>
<evidence type="ECO:0000256" key="4">
    <source>
        <dbReference type="ARBA" id="ARBA00023125"/>
    </source>
</evidence>
<dbReference type="Gene3D" id="1.10.1740.10">
    <property type="match status" value="1"/>
</dbReference>
<evidence type="ECO:0000256" key="5">
    <source>
        <dbReference type="ARBA" id="ARBA00023163"/>
    </source>
</evidence>